<gene>
    <name evidence="1" type="ORF">CP373A1_11610</name>
</gene>
<reference evidence="1 2" key="1">
    <citation type="submission" date="2016-06" db="EMBL/GenBank/DDBJ databases">
        <authorList>
            <person name="Kjaerup R.B."/>
            <person name="Dalgaard T.S."/>
            <person name="Juul-Madsen H.R."/>
        </authorList>
    </citation>
    <scope>NUCLEOTIDE SEQUENCE [LARGE SCALE GENOMIC DNA]</scope>
    <source>
        <strain evidence="1 2">373-A1</strain>
    </source>
</reference>
<sequence length="161" mass="18837">MGCNYYIMDPTYKNKSRYNIKDDSGKSLFYYCVSDDDNNKFELFDLENNELILTTCCVNDFESPKYSVSDDKERKIFNIFKSFYFTSMNIRGIFGDFTVSKTVTDKRSFELLKNGLVIANIDEKNKFTDNHLSIRINKDEFALVALVVYLLVDINGLFDKY</sequence>
<name>A0A174VEH5_9CLOT</name>
<dbReference type="GeneID" id="42776448"/>
<keyword evidence="2" id="KW-1185">Reference proteome</keyword>
<comment type="caution">
    <text evidence="1">The sequence shown here is derived from an EMBL/GenBank/DDBJ whole genome shotgun (WGS) entry which is preliminary data.</text>
</comment>
<dbReference type="RefSeq" id="WP_027098623.1">
    <property type="nucleotide sequence ID" value="NZ_CABHIH010000004.1"/>
</dbReference>
<evidence type="ECO:0000313" key="2">
    <source>
        <dbReference type="Proteomes" id="UP000092714"/>
    </source>
</evidence>
<evidence type="ECO:0000313" key="1">
    <source>
        <dbReference type="EMBL" id="OBY10140.1"/>
    </source>
</evidence>
<dbReference type="AlphaFoldDB" id="A0A174VEH5"/>
<evidence type="ECO:0008006" key="3">
    <source>
        <dbReference type="Google" id="ProtNLM"/>
    </source>
</evidence>
<accession>A0A174VEH5</accession>
<dbReference type="EMBL" id="MAPZ01000024">
    <property type="protein sequence ID" value="OBY10140.1"/>
    <property type="molecule type" value="Genomic_DNA"/>
</dbReference>
<organism evidence="1 2">
    <name type="scientific">Clostridium paraputrificum</name>
    <dbReference type="NCBI Taxonomy" id="29363"/>
    <lineage>
        <taxon>Bacteria</taxon>
        <taxon>Bacillati</taxon>
        <taxon>Bacillota</taxon>
        <taxon>Clostridia</taxon>
        <taxon>Eubacteriales</taxon>
        <taxon>Clostridiaceae</taxon>
        <taxon>Clostridium</taxon>
    </lineage>
</organism>
<dbReference type="Proteomes" id="UP000092714">
    <property type="component" value="Unassembled WGS sequence"/>
</dbReference>
<proteinExistence type="predicted"/>
<protein>
    <recommendedName>
        <fullName evidence="3">Tubby C 2</fullName>
    </recommendedName>
</protein>